<keyword evidence="3" id="KW-1185">Reference proteome</keyword>
<dbReference type="GO" id="GO:0005814">
    <property type="term" value="C:centriole"/>
    <property type="evidence" value="ECO:0007669"/>
    <property type="project" value="TreeGrafter"/>
</dbReference>
<reference evidence="2" key="1">
    <citation type="submission" date="2025-08" db="UniProtKB">
        <authorList>
            <consortium name="Ensembl"/>
        </authorList>
    </citation>
    <scope>IDENTIFICATION</scope>
</reference>
<dbReference type="GO" id="GO:0008017">
    <property type="term" value="F:microtubule binding"/>
    <property type="evidence" value="ECO:0007669"/>
    <property type="project" value="InterPro"/>
</dbReference>
<dbReference type="GO" id="GO:0005879">
    <property type="term" value="C:axonemal microtubule"/>
    <property type="evidence" value="ECO:0007669"/>
    <property type="project" value="TreeGrafter"/>
</dbReference>
<gene>
    <name evidence="2" type="primary">SAXO2</name>
</gene>
<evidence type="ECO:0000313" key="2">
    <source>
        <dbReference type="Ensembl" id="ENSLLEP00000021416.1"/>
    </source>
</evidence>
<proteinExistence type="inferred from homology"/>
<dbReference type="PANTHER" id="PTHR31516:SF17">
    <property type="entry name" value="STABILIZER OF AXONEMAL MICROTUBULES 2"/>
    <property type="match status" value="1"/>
</dbReference>
<dbReference type="Pfam" id="PF05217">
    <property type="entry name" value="SAXO1-2"/>
    <property type="match status" value="1"/>
</dbReference>
<organism evidence="2 3">
    <name type="scientific">Leptobrachium leishanense</name>
    <name type="common">Leishan spiny toad</name>
    <dbReference type="NCBI Taxonomy" id="445787"/>
    <lineage>
        <taxon>Eukaryota</taxon>
        <taxon>Metazoa</taxon>
        <taxon>Chordata</taxon>
        <taxon>Craniata</taxon>
        <taxon>Vertebrata</taxon>
        <taxon>Euteleostomi</taxon>
        <taxon>Amphibia</taxon>
        <taxon>Batrachia</taxon>
        <taxon>Anura</taxon>
        <taxon>Pelobatoidea</taxon>
        <taxon>Megophryidae</taxon>
        <taxon>Leptobrachium</taxon>
    </lineage>
</organism>
<evidence type="ECO:0000313" key="3">
    <source>
        <dbReference type="Proteomes" id="UP000694569"/>
    </source>
</evidence>
<name>A0A8C5PGI1_9ANUR</name>
<reference evidence="2" key="2">
    <citation type="submission" date="2025-09" db="UniProtKB">
        <authorList>
            <consortium name="Ensembl"/>
        </authorList>
    </citation>
    <scope>IDENTIFICATION</scope>
</reference>
<comment type="similarity">
    <text evidence="1">Belongs to the FAM154 family.</text>
</comment>
<dbReference type="PANTHER" id="PTHR31516">
    <property type="entry name" value="STABILIZER OF AXONEMAL MICROTUBULES 2"/>
    <property type="match status" value="1"/>
</dbReference>
<dbReference type="AlphaFoldDB" id="A0A8C5PGI1"/>
<sequence>MKRKCICEICTCGRHRCPHNPTKIFESGKPCVLTEYVEKYPQYDNVAPTQSMKPKEEYHGHHGKMEGVTTFKSDYIPYDVINPPRRHQEEYQPKPGHIDLGTTYNRDFNPHEIHPVAPVRPMEKRQNIGKFDGHPTYKDDFKPWDIQKRELVKPENVYQIPSQKFGNLTTFQQDYFPKELMPRESFKPPDVAKNSNIPFDGVTSHRISYVPYKLEPKFVKQAEEYKPSSQPFDDLTTHRLNYKGVIGELTKSCKPEHGKIGSSARFEGSTEFKDSFQPWLIPSRYIHKGAEYMPPNTHMQLDTTTHTDYIPHQLNFIAPIRPVSHGRRSNAPFQGDTTMKEDYKAWETQRQEMIKREHQFPKVSGKFDGVTTFQSHYQPHEISRTENYKPSNMAVRNSAPFESDTMYRSEYTAKKNEVCPALYPVPPGYTFENVNSRGHKMYRKILTPEMNGFMKKNGNRVAQPIAVMS</sequence>
<dbReference type="GeneTree" id="ENSGT00390000007252"/>
<dbReference type="InterPro" id="IPR033336">
    <property type="entry name" value="SAXO1/2"/>
</dbReference>
<dbReference type="OrthoDB" id="365640at2759"/>
<dbReference type="GO" id="GO:0036064">
    <property type="term" value="C:ciliary basal body"/>
    <property type="evidence" value="ECO:0007669"/>
    <property type="project" value="TreeGrafter"/>
</dbReference>
<evidence type="ECO:0000256" key="1">
    <source>
        <dbReference type="ARBA" id="ARBA00008738"/>
    </source>
</evidence>
<protein>
    <submittedName>
        <fullName evidence="2">Stabilizer of axonemal microtubules 2</fullName>
    </submittedName>
</protein>
<dbReference type="Proteomes" id="UP000694569">
    <property type="component" value="Unplaced"/>
</dbReference>
<dbReference type="Ensembl" id="ENSLLET00000022244.1">
    <property type="protein sequence ID" value="ENSLLEP00000021416.1"/>
    <property type="gene ID" value="ENSLLEG00000013567.1"/>
</dbReference>
<dbReference type="GO" id="GO:0036126">
    <property type="term" value="C:sperm flagellum"/>
    <property type="evidence" value="ECO:0007669"/>
    <property type="project" value="TreeGrafter"/>
</dbReference>
<accession>A0A8C5PGI1</accession>